<gene>
    <name evidence="2" type="ORF">M427DRAFT_142935</name>
</gene>
<feature type="region of interest" description="Disordered" evidence="1">
    <location>
        <begin position="262"/>
        <end position="323"/>
    </location>
</feature>
<feature type="region of interest" description="Disordered" evidence="1">
    <location>
        <begin position="1"/>
        <end position="66"/>
    </location>
</feature>
<feature type="region of interest" description="Disordered" evidence="1">
    <location>
        <begin position="81"/>
        <end position="112"/>
    </location>
</feature>
<feature type="non-terminal residue" evidence="2">
    <location>
        <position position="323"/>
    </location>
</feature>
<evidence type="ECO:0000313" key="2">
    <source>
        <dbReference type="EMBL" id="KXS20135.1"/>
    </source>
</evidence>
<feature type="compositionally biased region" description="Basic and acidic residues" evidence="1">
    <location>
        <begin position="22"/>
        <end position="33"/>
    </location>
</feature>
<feature type="compositionally biased region" description="Polar residues" evidence="1">
    <location>
        <begin position="310"/>
        <end position="323"/>
    </location>
</feature>
<feature type="compositionally biased region" description="Basic and acidic residues" evidence="1">
    <location>
        <begin position="204"/>
        <end position="216"/>
    </location>
</feature>
<proteinExistence type="predicted"/>
<dbReference type="EMBL" id="KQ965736">
    <property type="protein sequence ID" value="KXS20135.1"/>
    <property type="molecule type" value="Genomic_DNA"/>
</dbReference>
<accession>A0A139AUH6</accession>
<protein>
    <submittedName>
        <fullName evidence="2">Uncharacterized protein</fullName>
    </submittedName>
</protein>
<organism evidence="2 3">
    <name type="scientific">Gonapodya prolifera (strain JEL478)</name>
    <name type="common">Monoblepharis prolifera</name>
    <dbReference type="NCBI Taxonomy" id="1344416"/>
    <lineage>
        <taxon>Eukaryota</taxon>
        <taxon>Fungi</taxon>
        <taxon>Fungi incertae sedis</taxon>
        <taxon>Chytridiomycota</taxon>
        <taxon>Chytridiomycota incertae sedis</taxon>
        <taxon>Monoblepharidomycetes</taxon>
        <taxon>Monoblepharidales</taxon>
        <taxon>Gonapodyaceae</taxon>
        <taxon>Gonapodya</taxon>
    </lineage>
</organism>
<dbReference type="Proteomes" id="UP000070544">
    <property type="component" value="Unassembled WGS sequence"/>
</dbReference>
<evidence type="ECO:0000313" key="3">
    <source>
        <dbReference type="Proteomes" id="UP000070544"/>
    </source>
</evidence>
<sequence length="323" mass="34917">MGKALNLRPFSGGSTQGMSQRPIEEKDRVEPGPEKQPSLSTPVTPVHETSGLHNFHPVTPATLPRASSSVKGDILFHSPQLRPHANLSSDTQQDDGLHRPSPIRWVDPSPQVLLSDQGTQGLRHVIFLSHGISDGNQRTGSRAEQAHETSKRYRTLNQAPSLNATHASSFVDGPPETRSWNQALPERPHTESQMEHNVPYNAYEDDRQSKRPRTDNFQEPVRLASPSLRTLGPPPSTSAAHEYSHIAQGGVGPSLAPRHGEACGYVPYGRENPTTKTPTTPNSSYLPSALGGIPVQSSPSQADALPQPALLSTTRSTTGTKAH</sequence>
<evidence type="ECO:0000256" key="1">
    <source>
        <dbReference type="SAM" id="MobiDB-lite"/>
    </source>
</evidence>
<keyword evidence="3" id="KW-1185">Reference proteome</keyword>
<name>A0A139AUH6_GONPJ</name>
<dbReference type="AlphaFoldDB" id="A0A139AUH6"/>
<reference evidence="2 3" key="1">
    <citation type="journal article" date="2015" name="Genome Biol. Evol.">
        <title>Phylogenomic analyses indicate that early fungi evolved digesting cell walls of algal ancestors of land plants.</title>
        <authorList>
            <person name="Chang Y."/>
            <person name="Wang S."/>
            <person name="Sekimoto S."/>
            <person name="Aerts A.L."/>
            <person name="Choi C."/>
            <person name="Clum A."/>
            <person name="LaButti K.M."/>
            <person name="Lindquist E.A."/>
            <person name="Yee Ngan C."/>
            <person name="Ohm R.A."/>
            <person name="Salamov A.A."/>
            <person name="Grigoriev I.V."/>
            <person name="Spatafora J.W."/>
            <person name="Berbee M.L."/>
        </authorList>
    </citation>
    <scope>NUCLEOTIDE SEQUENCE [LARGE SCALE GENOMIC DNA]</scope>
    <source>
        <strain evidence="2 3">JEL478</strain>
    </source>
</reference>
<feature type="region of interest" description="Disordered" evidence="1">
    <location>
        <begin position="169"/>
        <end position="241"/>
    </location>
</feature>